<evidence type="ECO:0000313" key="4">
    <source>
        <dbReference type="EMBL" id="ACI17477.1"/>
    </source>
</evidence>
<keyword evidence="3" id="KW-0520">NAD</keyword>
<reference evidence="5" key="1">
    <citation type="submission" date="2008-08" db="EMBL/GenBank/DDBJ databases">
        <title>The complete genome sequence of Coprothermobacter proteolyticus strain ATCC 5245 / DSM 5265 / BT.</title>
        <authorList>
            <person name="Dodson R.J."/>
            <person name="Durkin A.S."/>
            <person name="Wu M."/>
            <person name="Eisen J."/>
            <person name="Sutton G."/>
        </authorList>
    </citation>
    <scope>NUCLEOTIDE SEQUENCE [LARGE SCALE GENOMIC DNA]</scope>
    <source>
        <strain evidence="5">ATCC 35245 / DSM 5265 / OCM 4 / BT</strain>
    </source>
</reference>
<evidence type="ECO:0000256" key="3">
    <source>
        <dbReference type="ARBA" id="ARBA00023027"/>
    </source>
</evidence>
<accession>B5Y706</accession>
<protein>
    <submittedName>
        <fullName evidence="4">4-hydroxythreonine-4-phosphate dehydrogenase</fullName>
        <ecNumber evidence="4">1.1.1.262</ecNumber>
    </submittedName>
</protein>
<dbReference type="PANTHER" id="PTHR30004:SF6">
    <property type="entry name" value="D-THREONATE 4-PHOSPHATE DEHYDROGENASE"/>
    <property type="match status" value="1"/>
</dbReference>
<dbReference type="GO" id="GO:0046872">
    <property type="term" value="F:metal ion binding"/>
    <property type="evidence" value="ECO:0007669"/>
    <property type="project" value="UniProtKB-KW"/>
</dbReference>
<reference evidence="4 5" key="2">
    <citation type="journal article" date="2014" name="Genome Announc.">
        <title>Complete Genome Sequence of Coprothermobacter proteolyticus DSM 5265.</title>
        <authorList>
            <person name="Alexiev A."/>
            <person name="Coil D.A."/>
            <person name="Badger J.H."/>
            <person name="Enticknap J."/>
            <person name="Ward N."/>
            <person name="Robb F.T."/>
            <person name="Eisen J.A."/>
        </authorList>
    </citation>
    <scope>NUCLEOTIDE SEQUENCE [LARGE SCALE GENOMIC DNA]</scope>
    <source>
        <strain evidence="5">ATCC 35245 / DSM 5265 / OCM 4 / BT</strain>
    </source>
</reference>
<dbReference type="HOGENOM" id="CLU_040168_0_1_9"/>
<dbReference type="STRING" id="309798.COPRO5265_0183"/>
<dbReference type="AlphaFoldDB" id="B5Y706"/>
<gene>
    <name evidence="4" type="primary">pdxA</name>
    <name evidence="4" type="ordered locus">COPRO5265_0183</name>
</gene>
<organism evidence="4 5">
    <name type="scientific">Coprothermobacter proteolyticus (strain ATCC 35245 / DSM 5265 / OCM 4 / BT)</name>
    <dbReference type="NCBI Taxonomy" id="309798"/>
    <lineage>
        <taxon>Bacteria</taxon>
        <taxon>Pseudomonadati</taxon>
        <taxon>Coprothermobacterota</taxon>
        <taxon>Coprothermobacteria</taxon>
        <taxon>Coprothermobacterales</taxon>
        <taxon>Coprothermobacteraceae</taxon>
        <taxon>Coprothermobacter</taxon>
    </lineage>
</organism>
<sequence>MRKIIAIPLGDVAGIGPEIVVKSLNDREIYDTCKPLVIGHSIPLQKAMKVSGVALEINRIDNPEEGLYRHGTVDLIELDCPGIENIEFGKIQKEAGLFAYSFIERSVELALHNKVSALATTPINKEALKAAGIPYIGHTEMLADLCGVSNPLTMFQVKNLRVFFFTRHLSLLEAIKSIKEKELYEHITMDIKALQSLGIEKPKLAVAALNPHAGEHGLFGREEMEEIEPAVKKAQEQGLNVVGPVPADSVFYKALQGEYDAVLSLYHDQGHIATKMVDFERTISLTLGLPFLRTSVDHGTAFDIAGKGIATSTSMEEAIRLAAAYASVYKYDLLSSG</sequence>
<evidence type="ECO:0000256" key="2">
    <source>
        <dbReference type="ARBA" id="ARBA00023002"/>
    </source>
</evidence>
<keyword evidence="1" id="KW-0479">Metal-binding</keyword>
<dbReference type="SUPFAM" id="SSF53659">
    <property type="entry name" value="Isocitrate/Isopropylmalate dehydrogenase-like"/>
    <property type="match status" value="1"/>
</dbReference>
<dbReference type="NCBIfam" id="NF002992">
    <property type="entry name" value="PRK03743.1"/>
    <property type="match status" value="1"/>
</dbReference>
<dbReference type="GO" id="GO:0050570">
    <property type="term" value="F:4-hydroxythreonine-4-phosphate dehydrogenase activity"/>
    <property type="evidence" value="ECO:0007669"/>
    <property type="project" value="UniProtKB-EC"/>
</dbReference>
<dbReference type="EMBL" id="CP001145">
    <property type="protein sequence ID" value="ACI17477.1"/>
    <property type="molecule type" value="Genomic_DNA"/>
</dbReference>
<dbReference type="eggNOG" id="COG1995">
    <property type="taxonomic scope" value="Bacteria"/>
</dbReference>
<dbReference type="RefSeq" id="WP_012544129.1">
    <property type="nucleotide sequence ID" value="NC_011295.1"/>
</dbReference>
<evidence type="ECO:0000313" key="5">
    <source>
        <dbReference type="Proteomes" id="UP000001732"/>
    </source>
</evidence>
<name>B5Y706_COPPD</name>
<dbReference type="KEGG" id="cpo:COPRO5265_0183"/>
<dbReference type="Pfam" id="PF04166">
    <property type="entry name" value="PdxA"/>
    <property type="match status" value="1"/>
</dbReference>
<dbReference type="EC" id="1.1.1.262" evidence="4"/>
<dbReference type="OrthoDB" id="9801783at2"/>
<evidence type="ECO:0000256" key="1">
    <source>
        <dbReference type="ARBA" id="ARBA00022723"/>
    </source>
</evidence>
<keyword evidence="5" id="KW-1185">Reference proteome</keyword>
<dbReference type="PANTHER" id="PTHR30004">
    <property type="entry name" value="4-HYDROXYTHREONINE-4-PHOSPHATE DEHYDROGENASE"/>
    <property type="match status" value="1"/>
</dbReference>
<proteinExistence type="predicted"/>
<dbReference type="Proteomes" id="UP000001732">
    <property type="component" value="Chromosome"/>
</dbReference>
<keyword evidence="2 4" id="KW-0560">Oxidoreductase</keyword>
<dbReference type="GO" id="GO:0051287">
    <property type="term" value="F:NAD binding"/>
    <property type="evidence" value="ECO:0007669"/>
    <property type="project" value="InterPro"/>
</dbReference>
<dbReference type="NCBIfam" id="TIGR00557">
    <property type="entry name" value="pdxA"/>
    <property type="match status" value="1"/>
</dbReference>
<dbReference type="InterPro" id="IPR005255">
    <property type="entry name" value="PdxA_fam"/>
</dbReference>
<dbReference type="Gene3D" id="3.40.718.10">
    <property type="entry name" value="Isopropylmalate Dehydrogenase"/>
    <property type="match status" value="1"/>
</dbReference>